<dbReference type="RefSeq" id="WP_258935934.1">
    <property type="nucleotide sequence ID" value="NZ_JACIBS010000002.1"/>
</dbReference>
<dbReference type="Proteomes" id="UP000564573">
    <property type="component" value="Unassembled WGS sequence"/>
</dbReference>
<feature type="region of interest" description="Disordered" evidence="1">
    <location>
        <begin position="28"/>
        <end position="61"/>
    </location>
</feature>
<comment type="caution">
    <text evidence="3">The sequence shown here is derived from an EMBL/GenBank/DDBJ whole genome shotgun (WGS) entry which is preliminary data.</text>
</comment>
<evidence type="ECO:0000313" key="4">
    <source>
        <dbReference type="Proteomes" id="UP000564573"/>
    </source>
</evidence>
<protein>
    <recommendedName>
        <fullName evidence="5">DUF3558 domain-containing protein</fullName>
    </recommendedName>
</protein>
<keyword evidence="2" id="KW-0732">Signal</keyword>
<dbReference type="InterPro" id="IPR024520">
    <property type="entry name" value="DUF3558"/>
</dbReference>
<evidence type="ECO:0000313" key="3">
    <source>
        <dbReference type="EMBL" id="MBB3665047.1"/>
    </source>
</evidence>
<proteinExistence type="predicted"/>
<dbReference type="AlphaFoldDB" id="A0A839XQS4"/>
<sequence length="191" mass="18543">MKLRAGLVAALSGAALLGVSACGEAGGDAAAGAGGASPDTPVETGPSGTTAPSASAVTADPDPCAWLTPAERSTAGLTVPGERRTVGSVRACDYTEPGAGGVTVTFDTTSALAELQPEGQTTPLQIAGREARRVADPAADDGTCTVLLAAGPAASVHIDVSTADFRGTSESCDRASAVAELIAPDLPGRAG</sequence>
<dbReference type="EMBL" id="JACIBS010000002">
    <property type="protein sequence ID" value="MBB3665047.1"/>
    <property type="molecule type" value="Genomic_DNA"/>
</dbReference>
<dbReference type="Pfam" id="PF12079">
    <property type="entry name" value="DUF3558"/>
    <property type="match status" value="1"/>
</dbReference>
<gene>
    <name evidence="3" type="ORF">FB384_003998</name>
</gene>
<evidence type="ECO:0000256" key="1">
    <source>
        <dbReference type="SAM" id="MobiDB-lite"/>
    </source>
</evidence>
<keyword evidence="4" id="KW-1185">Reference proteome</keyword>
<dbReference type="PROSITE" id="PS51257">
    <property type="entry name" value="PROKAR_LIPOPROTEIN"/>
    <property type="match status" value="1"/>
</dbReference>
<feature type="signal peptide" evidence="2">
    <location>
        <begin position="1"/>
        <end position="21"/>
    </location>
</feature>
<evidence type="ECO:0008006" key="5">
    <source>
        <dbReference type="Google" id="ProtNLM"/>
    </source>
</evidence>
<evidence type="ECO:0000256" key="2">
    <source>
        <dbReference type="SAM" id="SignalP"/>
    </source>
</evidence>
<reference evidence="3 4" key="1">
    <citation type="submission" date="2020-08" db="EMBL/GenBank/DDBJ databases">
        <title>Sequencing the genomes of 1000 actinobacteria strains.</title>
        <authorList>
            <person name="Klenk H.-P."/>
        </authorList>
    </citation>
    <scope>NUCLEOTIDE SEQUENCE [LARGE SCALE GENOMIC DNA]</scope>
    <source>
        <strain evidence="3 4">DSM 45267</strain>
    </source>
</reference>
<organism evidence="3 4">
    <name type="scientific">Prauserella sediminis</name>
    <dbReference type="NCBI Taxonomy" id="577680"/>
    <lineage>
        <taxon>Bacteria</taxon>
        <taxon>Bacillati</taxon>
        <taxon>Actinomycetota</taxon>
        <taxon>Actinomycetes</taxon>
        <taxon>Pseudonocardiales</taxon>
        <taxon>Pseudonocardiaceae</taxon>
        <taxon>Prauserella</taxon>
        <taxon>Prauserella salsuginis group</taxon>
    </lineage>
</organism>
<feature type="chain" id="PRO_5032490455" description="DUF3558 domain-containing protein" evidence="2">
    <location>
        <begin position="22"/>
        <end position="191"/>
    </location>
</feature>
<accession>A0A839XQS4</accession>
<feature type="compositionally biased region" description="Polar residues" evidence="1">
    <location>
        <begin position="46"/>
        <end position="56"/>
    </location>
</feature>
<name>A0A839XQS4_9PSEU</name>